<dbReference type="Pfam" id="PF00196">
    <property type="entry name" value="GerE"/>
    <property type="match status" value="1"/>
</dbReference>
<dbReference type="EMBL" id="CP006566">
    <property type="protein sequence ID" value="AGP46856.1"/>
    <property type="molecule type" value="Genomic_DNA"/>
</dbReference>
<evidence type="ECO:0000313" key="7">
    <source>
        <dbReference type="Proteomes" id="UP000014900"/>
    </source>
</evidence>
<dbReference type="Gene3D" id="1.10.10.10">
    <property type="entry name" value="Winged helix-like DNA-binding domain superfamily/Winged helix DNA-binding domain"/>
    <property type="match status" value="1"/>
</dbReference>
<keyword evidence="1" id="KW-0805">Transcription regulation</keyword>
<dbReference type="PANTHER" id="PTHR44688:SF16">
    <property type="entry name" value="DNA-BINDING TRANSCRIPTIONAL ACTIVATOR DEVR_DOSR"/>
    <property type="match status" value="1"/>
</dbReference>
<keyword evidence="4" id="KW-0804">Transcription</keyword>
<dbReference type="InterPro" id="IPR016032">
    <property type="entry name" value="Sig_transdc_resp-reg_C-effctor"/>
</dbReference>
<feature type="domain" description="HTH luxR-type" evidence="5">
    <location>
        <begin position="142"/>
        <end position="207"/>
    </location>
</feature>
<organism evidence="6 7">
    <name type="scientific">Serratia plymuthica S13</name>
    <dbReference type="NCBI Taxonomy" id="1348660"/>
    <lineage>
        <taxon>Bacteria</taxon>
        <taxon>Pseudomonadati</taxon>
        <taxon>Pseudomonadota</taxon>
        <taxon>Gammaproteobacteria</taxon>
        <taxon>Enterobacterales</taxon>
        <taxon>Yersiniaceae</taxon>
        <taxon>Serratia</taxon>
    </lineage>
</organism>
<keyword evidence="3" id="KW-0010">Activator</keyword>
<dbReference type="SMART" id="SM00421">
    <property type="entry name" value="HTH_LUXR"/>
    <property type="match status" value="1"/>
</dbReference>
<name>S4YQD5_SERPL</name>
<dbReference type="CDD" id="cd06170">
    <property type="entry name" value="LuxR_C_like"/>
    <property type="match status" value="1"/>
</dbReference>
<dbReference type="InterPro" id="IPR036388">
    <property type="entry name" value="WH-like_DNA-bd_sf"/>
</dbReference>
<evidence type="ECO:0000256" key="1">
    <source>
        <dbReference type="ARBA" id="ARBA00023015"/>
    </source>
</evidence>
<gene>
    <name evidence="6" type="ORF">M621_05700</name>
</gene>
<dbReference type="AlphaFoldDB" id="S4YQD5"/>
<keyword evidence="2" id="KW-0238">DNA-binding</keyword>
<evidence type="ECO:0000256" key="2">
    <source>
        <dbReference type="ARBA" id="ARBA00023125"/>
    </source>
</evidence>
<dbReference type="PROSITE" id="PS50043">
    <property type="entry name" value="HTH_LUXR_2"/>
    <property type="match status" value="1"/>
</dbReference>
<dbReference type="GO" id="GO:0003677">
    <property type="term" value="F:DNA binding"/>
    <property type="evidence" value="ECO:0007669"/>
    <property type="project" value="UniProtKB-KW"/>
</dbReference>
<dbReference type="InterPro" id="IPR000792">
    <property type="entry name" value="Tscrpt_reg_LuxR_C"/>
</dbReference>
<dbReference type="KEGG" id="sry:M621_05700"/>
<dbReference type="SUPFAM" id="SSF46894">
    <property type="entry name" value="C-terminal effector domain of the bipartite response regulators"/>
    <property type="match status" value="1"/>
</dbReference>
<dbReference type="PANTHER" id="PTHR44688">
    <property type="entry name" value="DNA-BINDING TRANSCRIPTIONAL ACTIVATOR DEVR_DOSR"/>
    <property type="match status" value="1"/>
</dbReference>
<evidence type="ECO:0000256" key="4">
    <source>
        <dbReference type="ARBA" id="ARBA00023163"/>
    </source>
</evidence>
<protein>
    <recommendedName>
        <fullName evidence="5">HTH luxR-type domain-containing protein</fullName>
    </recommendedName>
</protein>
<reference evidence="6 7" key="1">
    <citation type="journal article" date="2013" name="Genome Announc.">
        <title>Genome Sequence of Serratia plymuthica Strain S13, an Endophyte with Germination- and Plant-Growth-Promoting Activity from the Flower of Styrian Oil Pumpkin.</title>
        <authorList>
            <person name="Muller H."/>
            <person name="Furnkranz M."/>
            <person name="Grube M."/>
            <person name="Berg G."/>
        </authorList>
    </citation>
    <scope>NUCLEOTIDE SEQUENCE [LARGE SCALE GENOMIC DNA]</scope>
    <source>
        <strain evidence="6">S13</strain>
    </source>
</reference>
<dbReference type="PRINTS" id="PR00038">
    <property type="entry name" value="HTHLUXR"/>
</dbReference>
<evidence type="ECO:0000313" key="6">
    <source>
        <dbReference type="EMBL" id="AGP46856.1"/>
    </source>
</evidence>
<accession>S4YQD5</accession>
<evidence type="ECO:0000256" key="3">
    <source>
        <dbReference type="ARBA" id="ARBA00023159"/>
    </source>
</evidence>
<dbReference type="GO" id="GO:0006355">
    <property type="term" value="P:regulation of DNA-templated transcription"/>
    <property type="evidence" value="ECO:0007669"/>
    <property type="project" value="InterPro"/>
</dbReference>
<dbReference type="HOGENOM" id="CLU_114880_0_0_6"/>
<evidence type="ECO:0000259" key="5">
    <source>
        <dbReference type="PROSITE" id="PS50043"/>
    </source>
</evidence>
<dbReference type="eggNOG" id="COG2197">
    <property type="taxonomic scope" value="Bacteria"/>
</dbReference>
<sequence length="217" mass="24920">MNHMNTTGHSIINKTLTIAIIDDDNFYMAGLTMALSTYFKTKNWKVKFIPGYPNLGNEDITFQAIRCGSSISSRSQHHEVSGKSHYFIIVDNSDFHLQHVYRDVNKMNIFYRHQSVNVLLQLMEKKLFSPSPLPEKNLSEKNIFLREPLTLREHEVLCHLKQGKTPAGAATCMGITEKTISSHKRAAMKKLNFRRTNELFHWILTGGLSRHQPIKGH</sequence>
<proteinExistence type="predicted"/>
<dbReference type="Proteomes" id="UP000014900">
    <property type="component" value="Chromosome"/>
</dbReference>